<evidence type="ECO:0000313" key="1">
    <source>
        <dbReference type="EMBL" id="QOD39452.1"/>
    </source>
</evidence>
<organism evidence="1">
    <name type="scientific">uncultured densovirus</name>
    <dbReference type="NCBI Taxonomy" id="748192"/>
    <lineage>
        <taxon>Viruses</taxon>
        <taxon>Monodnaviria</taxon>
        <taxon>Shotokuvirae</taxon>
        <taxon>Cossaviricota</taxon>
        <taxon>Quintoviricetes</taxon>
        <taxon>Piccovirales</taxon>
        <taxon>Parvoviridae</taxon>
        <taxon>Densovirinae</taxon>
        <taxon>environmental samples</taxon>
    </lineage>
</organism>
<gene>
    <name evidence="1" type="primary">NS2</name>
</gene>
<name>A0A7M4CBH4_9VIRU</name>
<protein>
    <submittedName>
        <fullName evidence="1">NS2</fullName>
    </submittedName>
</protein>
<accession>A0A7M4CBH4</accession>
<dbReference type="EMBL" id="MT733014">
    <property type="protein sequence ID" value="QOD39452.1"/>
    <property type="molecule type" value="Genomic_DNA"/>
</dbReference>
<sequence>MMSVMDETEIVSESEEETCVTWRMLLKEILENDQPMSMEEPGYIQGLVNLMTGERDLEKDLANCLTGFTKMAQIWQNNITKATKKGVIDYLESCKGLTGILFGTSFDSTTMESLKHYLNVYKTTNITREDCSKFAEKILTSTSSTTAAGRTARAGATGGTKRKRTALSLDEIDVDFEDLVAEQEDVPTLKAYSSITVRRKGEYVINKSEEKWKEYNVRVTLYRKEDLLNVKEAREKWNNRFQEVQFNMDTGDDRCSMIKKIINSVWRDQRAKGGKWEPMREFRR</sequence>
<proteinExistence type="predicted"/>
<reference evidence="1" key="1">
    <citation type="submission" date="2020-07" db="EMBL/GenBank/DDBJ databases">
        <title>Diversity of sea star-associated densoviruses and transcribed endogenized viral elements of densovirus origin.</title>
        <authorList>
            <person name="Jackson E.W."/>
            <person name="Hewson I."/>
        </authorList>
    </citation>
    <scope>NUCLEOTIDE SEQUENCE</scope>
</reference>